<dbReference type="AlphaFoldDB" id="A0A7Y0AE71"/>
<name>A0A7Y0AE71_9BACT</name>
<feature type="region of interest" description="Disordered" evidence="1">
    <location>
        <begin position="126"/>
        <end position="211"/>
    </location>
</feature>
<sequence>MSEPTNPLFEEEKAFLERKKLEYERALRGDVAQLKEQTAHVGRVALVGTGLVGSIWLITKALGGRKRRPEDPDAEWPSSYEPSDYGTQRFADFDLADDDDQPDGQWPEADAYFGSSADAHGTVYHSDTEAYDTPGTPDDNLDDNGLGDYPDFPEHSTSYHGTAADTATGDFQSEAYGHPESSLPFDDSRRLPESDDFAETPGSKGAEAQPKRQLGAMLVALAKSDLGKIVLGQAASLGAALVTKALKAKLTSDEPETAKSSDLAAPTGENDGYAHGHPATPQPDAYPADAPAYREPLA</sequence>
<keyword evidence="3" id="KW-1185">Reference proteome</keyword>
<gene>
    <name evidence="2" type="ORF">HHL22_10720</name>
</gene>
<evidence type="ECO:0000313" key="3">
    <source>
        <dbReference type="Proteomes" id="UP000559626"/>
    </source>
</evidence>
<organism evidence="2 3">
    <name type="scientific">Hymenobacter polaris</name>
    <dbReference type="NCBI Taxonomy" id="2682546"/>
    <lineage>
        <taxon>Bacteria</taxon>
        <taxon>Pseudomonadati</taxon>
        <taxon>Bacteroidota</taxon>
        <taxon>Cytophagia</taxon>
        <taxon>Cytophagales</taxon>
        <taxon>Hymenobacteraceae</taxon>
        <taxon>Hymenobacter</taxon>
    </lineage>
</organism>
<feature type="region of interest" description="Disordered" evidence="1">
    <location>
        <begin position="248"/>
        <end position="298"/>
    </location>
</feature>
<feature type="region of interest" description="Disordered" evidence="1">
    <location>
        <begin position="63"/>
        <end position="85"/>
    </location>
</feature>
<feature type="region of interest" description="Disordered" evidence="1">
    <location>
        <begin position="94"/>
        <end position="113"/>
    </location>
</feature>
<accession>A0A7Y0AE71</accession>
<feature type="compositionally biased region" description="Basic and acidic residues" evidence="1">
    <location>
        <begin position="250"/>
        <end position="259"/>
    </location>
</feature>
<protein>
    <submittedName>
        <fullName evidence="2">Uncharacterized protein</fullName>
    </submittedName>
</protein>
<evidence type="ECO:0000256" key="1">
    <source>
        <dbReference type="SAM" id="MobiDB-lite"/>
    </source>
</evidence>
<dbReference type="RefSeq" id="WP_169531161.1">
    <property type="nucleotide sequence ID" value="NZ_JABBGH010000002.1"/>
</dbReference>
<proteinExistence type="predicted"/>
<dbReference type="EMBL" id="JABBGH010000002">
    <property type="protein sequence ID" value="NML65677.1"/>
    <property type="molecule type" value="Genomic_DNA"/>
</dbReference>
<feature type="compositionally biased region" description="Low complexity" evidence="1">
    <location>
        <begin position="278"/>
        <end position="298"/>
    </location>
</feature>
<evidence type="ECO:0000313" key="2">
    <source>
        <dbReference type="EMBL" id="NML65677.1"/>
    </source>
</evidence>
<comment type="caution">
    <text evidence="2">The sequence shown here is derived from an EMBL/GenBank/DDBJ whole genome shotgun (WGS) entry which is preliminary data.</text>
</comment>
<reference evidence="2 3" key="1">
    <citation type="submission" date="2020-04" db="EMBL/GenBank/DDBJ databases">
        <title>Hymenobacter polaris sp. nov., isolated from Arctic soil.</title>
        <authorList>
            <person name="Dahal R.H."/>
        </authorList>
    </citation>
    <scope>NUCLEOTIDE SEQUENCE [LARGE SCALE GENOMIC DNA]</scope>
    <source>
        <strain evidence="2 3">RP-2-7</strain>
    </source>
</reference>
<dbReference type="Proteomes" id="UP000559626">
    <property type="component" value="Unassembled WGS sequence"/>
</dbReference>
<feature type="compositionally biased region" description="Low complexity" evidence="1">
    <location>
        <begin position="132"/>
        <end position="148"/>
    </location>
</feature>